<evidence type="ECO:0000256" key="14">
    <source>
        <dbReference type="SAM" id="MobiDB-lite"/>
    </source>
</evidence>
<evidence type="ECO:0000256" key="1">
    <source>
        <dbReference type="ARBA" id="ARBA00001772"/>
    </source>
</evidence>
<keyword evidence="8" id="KW-0677">Repeat</keyword>
<dbReference type="Gene3D" id="2.30.42.10">
    <property type="match status" value="2"/>
</dbReference>
<dbReference type="InterPro" id="IPR009003">
    <property type="entry name" value="Peptidase_S1_PA"/>
</dbReference>
<keyword evidence="18" id="KW-1185">Reference proteome</keyword>
<evidence type="ECO:0000313" key="18">
    <source>
        <dbReference type="Proteomes" id="UP001446205"/>
    </source>
</evidence>
<evidence type="ECO:0000256" key="6">
    <source>
        <dbReference type="ARBA" id="ARBA00022670"/>
    </source>
</evidence>
<evidence type="ECO:0000313" key="17">
    <source>
        <dbReference type="EMBL" id="MEK8090531.1"/>
    </source>
</evidence>
<keyword evidence="10" id="KW-0378">Hydrolase</keyword>
<evidence type="ECO:0000259" key="16">
    <source>
        <dbReference type="PROSITE" id="PS50106"/>
    </source>
</evidence>
<evidence type="ECO:0000256" key="11">
    <source>
        <dbReference type="ARBA" id="ARBA00022825"/>
    </source>
</evidence>
<protein>
    <recommendedName>
        <fullName evidence="5">Probable periplasmic serine endoprotease DegP-like</fullName>
        <ecNumber evidence="4">3.4.21.107</ecNumber>
    </recommendedName>
    <alternativeName>
        <fullName evidence="13">Protease Do</fullName>
    </alternativeName>
</protein>
<dbReference type="EMBL" id="JBBPCO010000012">
    <property type="protein sequence ID" value="MEK8090531.1"/>
    <property type="molecule type" value="Genomic_DNA"/>
</dbReference>
<keyword evidence="6" id="KW-0645">Protease</keyword>
<dbReference type="Gene3D" id="2.40.10.120">
    <property type="match status" value="1"/>
</dbReference>
<dbReference type="NCBIfam" id="TIGR02037">
    <property type="entry name" value="degP_htrA_DO"/>
    <property type="match status" value="1"/>
</dbReference>
<comment type="similarity">
    <text evidence="3">Belongs to the peptidase S1C family.</text>
</comment>
<name>A0ABU9DAH9_9PROT</name>
<feature type="domain" description="PDZ" evidence="16">
    <location>
        <begin position="285"/>
        <end position="371"/>
    </location>
</feature>
<keyword evidence="7 15" id="KW-0732">Signal</keyword>
<dbReference type="InterPro" id="IPR011782">
    <property type="entry name" value="Pept_S1C_Do"/>
</dbReference>
<feature type="signal peptide" evidence="15">
    <location>
        <begin position="1"/>
        <end position="19"/>
    </location>
</feature>
<feature type="domain" description="PDZ" evidence="16">
    <location>
        <begin position="397"/>
        <end position="477"/>
    </location>
</feature>
<dbReference type="EC" id="3.4.21.107" evidence="4"/>
<evidence type="ECO:0000256" key="15">
    <source>
        <dbReference type="SAM" id="SignalP"/>
    </source>
</evidence>
<dbReference type="PROSITE" id="PS50106">
    <property type="entry name" value="PDZ"/>
    <property type="match status" value="2"/>
</dbReference>
<keyword evidence="12" id="KW-0346">Stress response</keyword>
<evidence type="ECO:0000256" key="3">
    <source>
        <dbReference type="ARBA" id="ARBA00010541"/>
    </source>
</evidence>
<dbReference type="InterPro" id="IPR001478">
    <property type="entry name" value="PDZ"/>
</dbReference>
<dbReference type="InterPro" id="IPR001940">
    <property type="entry name" value="Peptidase_S1C"/>
</dbReference>
<feature type="region of interest" description="Disordered" evidence="14">
    <location>
        <begin position="24"/>
        <end position="47"/>
    </location>
</feature>
<dbReference type="Pfam" id="PF13180">
    <property type="entry name" value="PDZ_2"/>
    <property type="match status" value="2"/>
</dbReference>
<keyword evidence="11" id="KW-0720">Serine protease</keyword>
<dbReference type="PANTHER" id="PTHR22939">
    <property type="entry name" value="SERINE PROTEASE FAMILY S1C HTRA-RELATED"/>
    <property type="match status" value="1"/>
</dbReference>
<sequence length="491" mass="52220">MRKRSQVLVSLLLIPLALGACDRQEKGQERPFTSTENKTAPARQAPVSGLPDFTRLVKEEGPAVVNISTLITAPERAPMTGLPQMPGGPESDPFFDFFRRFMDPEEAPPTGPSQSLGSGFIISADGYILTNAHVVANAAEITVRMTDEKEYRARLIGSDKLTDVALLKVDAKGLPTVRLGNIDKVQVGEWVAAIGSPFGFDNSVTAGIVSAIGRSLPTENYVPFIQTDVAVNPGNSGGPLFDLNGNVIGINSQIYSQTGGYMGLSFAIPINVALDVANQLREHGKVTRGRLGIAIQSITPELARSFNLPDNDGALVASVEPGSPAERAGLMTGDVVLQYNGEPIKSANELPRMVAASKPGSKAILDIWRKGRKIRVNVTVGEMRAETQAQPMRPPVESNPLGLGLQELPPEQSQQLGIRGGLLIERVEGAAAAAGLQRGDVILALNNTGLQTLEQFGQLISQLRPGQTIALLIQREGNALYVPITIPGGKP</sequence>
<dbReference type="RefSeq" id="WP_341371583.1">
    <property type="nucleotide sequence ID" value="NZ_JBBPCO010000012.1"/>
</dbReference>
<dbReference type="SMART" id="SM00228">
    <property type="entry name" value="PDZ"/>
    <property type="match status" value="2"/>
</dbReference>
<dbReference type="Pfam" id="PF13365">
    <property type="entry name" value="Trypsin_2"/>
    <property type="match status" value="1"/>
</dbReference>
<evidence type="ECO:0000256" key="10">
    <source>
        <dbReference type="ARBA" id="ARBA00022801"/>
    </source>
</evidence>
<evidence type="ECO:0000256" key="13">
    <source>
        <dbReference type="ARBA" id="ARBA00032850"/>
    </source>
</evidence>
<proteinExistence type="inferred from homology"/>
<evidence type="ECO:0000256" key="12">
    <source>
        <dbReference type="ARBA" id="ARBA00023016"/>
    </source>
</evidence>
<organism evidence="17 18">
    <name type="scientific">Thermithiobacillus plumbiphilus</name>
    <dbReference type="NCBI Taxonomy" id="1729899"/>
    <lineage>
        <taxon>Bacteria</taxon>
        <taxon>Pseudomonadati</taxon>
        <taxon>Pseudomonadota</taxon>
        <taxon>Acidithiobacillia</taxon>
        <taxon>Acidithiobacillales</taxon>
        <taxon>Thermithiobacillaceae</taxon>
        <taxon>Thermithiobacillus</taxon>
    </lineage>
</organism>
<evidence type="ECO:0000256" key="8">
    <source>
        <dbReference type="ARBA" id="ARBA00022737"/>
    </source>
</evidence>
<evidence type="ECO:0000256" key="5">
    <source>
        <dbReference type="ARBA" id="ARBA00013958"/>
    </source>
</evidence>
<evidence type="ECO:0000256" key="7">
    <source>
        <dbReference type="ARBA" id="ARBA00022729"/>
    </source>
</evidence>
<keyword evidence="9" id="KW-0574">Periplasm</keyword>
<comment type="caution">
    <text evidence="17">The sequence shown here is derived from an EMBL/GenBank/DDBJ whole genome shotgun (WGS) entry which is preliminary data.</text>
</comment>
<dbReference type="SUPFAM" id="SSF50156">
    <property type="entry name" value="PDZ domain-like"/>
    <property type="match status" value="2"/>
</dbReference>
<reference evidence="17 18" key="1">
    <citation type="submission" date="2024-04" db="EMBL/GenBank/DDBJ databases">
        <authorList>
            <person name="Abashina T."/>
            <person name="Shaikin A."/>
        </authorList>
    </citation>
    <scope>NUCLEOTIDE SEQUENCE [LARGE SCALE GENOMIC DNA]</scope>
    <source>
        <strain evidence="17 18">AAFK</strain>
    </source>
</reference>
<dbReference type="InterPro" id="IPR036034">
    <property type="entry name" value="PDZ_sf"/>
</dbReference>
<dbReference type="Proteomes" id="UP001446205">
    <property type="component" value="Unassembled WGS sequence"/>
</dbReference>
<gene>
    <name evidence="17" type="ORF">WOB96_12275</name>
</gene>
<dbReference type="PANTHER" id="PTHR22939:SF130">
    <property type="entry name" value="PERIPLASMIC SERINE ENDOPROTEASE DEGP-LIKE-RELATED"/>
    <property type="match status" value="1"/>
</dbReference>
<comment type="catalytic activity">
    <reaction evidence="1">
        <text>Acts on substrates that are at least partially unfolded. The cleavage site P1 residue is normally between a pair of hydrophobic residues, such as Val-|-Val.</text>
        <dbReference type="EC" id="3.4.21.107"/>
    </reaction>
</comment>
<dbReference type="PROSITE" id="PS51257">
    <property type="entry name" value="PROKAR_LIPOPROTEIN"/>
    <property type="match status" value="1"/>
</dbReference>
<evidence type="ECO:0000256" key="4">
    <source>
        <dbReference type="ARBA" id="ARBA00013035"/>
    </source>
</evidence>
<accession>A0ABU9DAH9</accession>
<dbReference type="SUPFAM" id="SSF50494">
    <property type="entry name" value="Trypsin-like serine proteases"/>
    <property type="match status" value="1"/>
</dbReference>
<feature type="chain" id="PRO_5045688079" description="Probable periplasmic serine endoprotease DegP-like" evidence="15">
    <location>
        <begin position="20"/>
        <end position="491"/>
    </location>
</feature>
<comment type="subcellular location">
    <subcellularLocation>
        <location evidence="2">Periplasm</location>
    </subcellularLocation>
</comment>
<dbReference type="CDD" id="cd10839">
    <property type="entry name" value="cpPDZ1_DegP-like"/>
    <property type="match status" value="1"/>
</dbReference>
<evidence type="ECO:0000256" key="9">
    <source>
        <dbReference type="ARBA" id="ARBA00022764"/>
    </source>
</evidence>
<evidence type="ECO:0000256" key="2">
    <source>
        <dbReference type="ARBA" id="ARBA00004418"/>
    </source>
</evidence>
<dbReference type="PRINTS" id="PR00834">
    <property type="entry name" value="PROTEASES2C"/>
</dbReference>